<sequence length="70" mass="8189">MDDYFMTEVGKVEDGKASKSSSSGRNKKPMTKKVMEYCYEPEMEEICVVHAISLFVDDLWKGWRERALYD</sequence>
<dbReference type="PANTHER" id="PTHR13413">
    <property type="entry name" value="YLP MOTIF CONTAINING PROTEIN NUCLEAR PROTEIN ZAP"/>
    <property type="match status" value="1"/>
</dbReference>
<dbReference type="GO" id="GO:0032204">
    <property type="term" value="P:regulation of telomere maintenance"/>
    <property type="evidence" value="ECO:0007669"/>
    <property type="project" value="TreeGrafter"/>
</dbReference>
<reference evidence="2 3" key="1">
    <citation type="submission" date="2018-09" db="EMBL/GenBank/DDBJ databases">
        <title>A high-quality reference genome of wild soybean provides a powerful tool to mine soybean genomes.</title>
        <authorList>
            <person name="Xie M."/>
            <person name="Chung C.Y.L."/>
            <person name="Li M.-W."/>
            <person name="Wong F.-L."/>
            <person name="Chan T.-F."/>
            <person name="Lam H.-M."/>
        </authorList>
    </citation>
    <scope>NUCLEOTIDE SEQUENCE [LARGE SCALE GENOMIC DNA]</scope>
    <source>
        <strain evidence="3">cv. W05</strain>
        <tissue evidence="2">Hypocotyl of etiolated seedlings</tissue>
    </source>
</reference>
<accession>A0A445KL54</accession>
<dbReference type="Proteomes" id="UP000289340">
    <property type="component" value="Chromosome 5"/>
</dbReference>
<dbReference type="GO" id="GO:0005634">
    <property type="term" value="C:nucleus"/>
    <property type="evidence" value="ECO:0007669"/>
    <property type="project" value="InterPro"/>
</dbReference>
<dbReference type="SMR" id="A0A445KL54"/>
<protein>
    <submittedName>
        <fullName evidence="2">Uncharacterized protein</fullName>
    </submittedName>
</protein>
<dbReference type="EMBL" id="QZWG01000005">
    <property type="protein sequence ID" value="RZC11597.1"/>
    <property type="molecule type" value="Genomic_DNA"/>
</dbReference>
<comment type="caution">
    <text evidence="2">The sequence shown here is derived from an EMBL/GenBank/DDBJ whole genome shotgun (WGS) entry which is preliminary data.</text>
</comment>
<gene>
    <name evidence="2" type="ORF">D0Y65_011687</name>
</gene>
<proteinExistence type="predicted"/>
<dbReference type="AlphaFoldDB" id="A0A445KL54"/>
<evidence type="ECO:0000256" key="1">
    <source>
        <dbReference type="SAM" id="MobiDB-lite"/>
    </source>
</evidence>
<feature type="region of interest" description="Disordered" evidence="1">
    <location>
        <begin position="1"/>
        <end position="29"/>
    </location>
</feature>
<dbReference type="PANTHER" id="PTHR13413:SF0">
    <property type="entry name" value="YLP MOTIF-CONTAINING PROTEIN 1"/>
    <property type="match status" value="1"/>
</dbReference>
<evidence type="ECO:0000313" key="3">
    <source>
        <dbReference type="Proteomes" id="UP000289340"/>
    </source>
</evidence>
<organism evidence="2 3">
    <name type="scientific">Glycine soja</name>
    <name type="common">Wild soybean</name>
    <dbReference type="NCBI Taxonomy" id="3848"/>
    <lineage>
        <taxon>Eukaryota</taxon>
        <taxon>Viridiplantae</taxon>
        <taxon>Streptophyta</taxon>
        <taxon>Embryophyta</taxon>
        <taxon>Tracheophyta</taxon>
        <taxon>Spermatophyta</taxon>
        <taxon>Magnoliopsida</taxon>
        <taxon>eudicotyledons</taxon>
        <taxon>Gunneridae</taxon>
        <taxon>Pentapetalae</taxon>
        <taxon>rosids</taxon>
        <taxon>fabids</taxon>
        <taxon>Fabales</taxon>
        <taxon>Fabaceae</taxon>
        <taxon>Papilionoideae</taxon>
        <taxon>50 kb inversion clade</taxon>
        <taxon>NPAAA clade</taxon>
        <taxon>indigoferoid/millettioid clade</taxon>
        <taxon>Phaseoleae</taxon>
        <taxon>Glycine</taxon>
        <taxon>Glycine subgen. Soja</taxon>
    </lineage>
</organism>
<keyword evidence="3" id="KW-1185">Reference proteome</keyword>
<dbReference type="InterPro" id="IPR026314">
    <property type="entry name" value="YLP_motif_con_p1"/>
</dbReference>
<evidence type="ECO:0000313" key="2">
    <source>
        <dbReference type="EMBL" id="RZC11597.1"/>
    </source>
</evidence>
<name>A0A445KL54_GLYSO</name>